<proteinExistence type="inferred from homology"/>
<evidence type="ECO:0000256" key="2">
    <source>
        <dbReference type="ARBA" id="ARBA00022448"/>
    </source>
</evidence>
<evidence type="ECO:0000256" key="1">
    <source>
        <dbReference type="ARBA" id="ARBA00008725"/>
    </source>
</evidence>
<dbReference type="EMBL" id="WVIE01000022">
    <property type="protein sequence ID" value="NDJ18955.1"/>
    <property type="molecule type" value="Genomic_DNA"/>
</dbReference>
<keyword evidence="7" id="KW-1185">Reference proteome</keyword>
<keyword evidence="4" id="KW-0592">Phosphate transport</keyword>
<dbReference type="SUPFAM" id="SSF53850">
    <property type="entry name" value="Periplasmic binding protein-like II"/>
    <property type="match status" value="1"/>
</dbReference>
<comment type="similarity">
    <text evidence="1 4">Belongs to the PstS family.</text>
</comment>
<evidence type="ECO:0000313" key="7">
    <source>
        <dbReference type="Proteomes" id="UP000646053"/>
    </source>
</evidence>
<dbReference type="PANTHER" id="PTHR30570:SF1">
    <property type="entry name" value="PHOSPHATE-BINDING PROTEIN PSTS"/>
    <property type="match status" value="1"/>
</dbReference>
<keyword evidence="2 4" id="KW-0813">Transport</keyword>
<dbReference type="Proteomes" id="UP000646053">
    <property type="component" value="Unassembled WGS sequence"/>
</dbReference>
<comment type="function">
    <text evidence="4">Involved in the system for phosphate transport across the cytoplasmic membrane.</text>
</comment>
<protein>
    <recommendedName>
        <fullName evidence="4">Phosphate-binding protein</fullName>
    </recommendedName>
</protein>
<dbReference type="FunFam" id="3.40.190.10:FF:000156">
    <property type="entry name" value="Phosphate ABC transporter, phosphate-binding protein"/>
    <property type="match status" value="1"/>
</dbReference>
<dbReference type="CDD" id="cd13654">
    <property type="entry name" value="PBP2_phosphate_like_2"/>
    <property type="match status" value="1"/>
</dbReference>
<organism evidence="6 7">
    <name type="scientific">Myxacorys almedinensis A</name>
    <dbReference type="NCBI Taxonomy" id="2690445"/>
    <lineage>
        <taxon>Bacteria</taxon>
        <taxon>Bacillati</taxon>
        <taxon>Cyanobacteriota</taxon>
        <taxon>Cyanophyceae</taxon>
        <taxon>Leptolyngbyales</taxon>
        <taxon>Leptolyngbyaceae</taxon>
        <taxon>Myxacorys</taxon>
        <taxon>Myxacorys almedinensis</taxon>
    </lineage>
</organism>
<dbReference type="RefSeq" id="WP_162424482.1">
    <property type="nucleotide sequence ID" value="NZ_WVIE01000022.1"/>
</dbReference>
<dbReference type="InterPro" id="IPR011862">
    <property type="entry name" value="Phos-bd"/>
</dbReference>
<dbReference type="GO" id="GO:0006817">
    <property type="term" value="P:phosphate ion transport"/>
    <property type="evidence" value="ECO:0007669"/>
    <property type="project" value="UniProtKB-UniRule"/>
</dbReference>
<keyword evidence="3" id="KW-0732">Signal</keyword>
<dbReference type="Pfam" id="PF12849">
    <property type="entry name" value="PBP_like_2"/>
    <property type="match status" value="1"/>
</dbReference>
<evidence type="ECO:0000259" key="5">
    <source>
        <dbReference type="Pfam" id="PF12849"/>
    </source>
</evidence>
<comment type="caution">
    <text evidence="6">The sequence shown here is derived from an EMBL/GenBank/DDBJ whole genome shotgun (WGS) entry which is preliminary data.</text>
</comment>
<dbReference type="NCBIfam" id="TIGR02136">
    <property type="entry name" value="ptsS_2"/>
    <property type="match status" value="1"/>
</dbReference>
<dbReference type="PANTHER" id="PTHR30570">
    <property type="entry name" value="PERIPLASMIC PHOSPHATE BINDING COMPONENT OF PHOSPHATE ABC TRANSPORTER"/>
    <property type="match status" value="1"/>
</dbReference>
<evidence type="ECO:0000256" key="4">
    <source>
        <dbReference type="RuleBase" id="RU367119"/>
    </source>
</evidence>
<name>A0A8J7Z444_9CYAN</name>
<reference evidence="6" key="1">
    <citation type="submission" date="2019-12" db="EMBL/GenBank/DDBJ databases">
        <title>High-Quality draft genome sequences of three cyanobacteria isolated from the limestone walls of the Old Cathedral of Coimbra.</title>
        <authorList>
            <person name="Tiago I."/>
            <person name="Soares F."/>
            <person name="Portugal A."/>
        </authorList>
    </citation>
    <scope>NUCLEOTIDE SEQUENCE</scope>
    <source>
        <strain evidence="6">A</strain>
    </source>
</reference>
<evidence type="ECO:0000313" key="6">
    <source>
        <dbReference type="EMBL" id="NDJ18955.1"/>
    </source>
</evidence>
<accession>A0A8J7Z444</accession>
<evidence type="ECO:0000256" key="3">
    <source>
        <dbReference type="ARBA" id="ARBA00022729"/>
    </source>
</evidence>
<sequence>MQSKTKRFVVGFGALVLVGLLVAVLSPLARSRQQPPPSIVRVDGSSTVFPITSAIAKDYNQNNEKDIQVNVAISGTGGGFKKFCAGETDISNASRPITQDEINACDRADVRYYELPIAFDALTVVVHPNNTWAKDITVEELKKIWQPAAQGKITNWNQIRASYPNQPLRLFGPGRDSGTFDYFTEVTVGQGNSRNDYVASEDDNTLVQGVRQDPNSLGYFGFAYYEANQNQLKALAIDHGKGAVLPSRETVEKAQYQPLSRPLFIYVNYKSAQDKPEVLSFVEFYLKNARQSVSEIGYVPLPDEAYRVADGHFHVGKVGTAFGGKPQPELTIGEVLQKQKVF</sequence>
<dbReference type="InterPro" id="IPR024370">
    <property type="entry name" value="PBP_domain"/>
</dbReference>
<dbReference type="GO" id="GO:0042301">
    <property type="term" value="F:phosphate ion binding"/>
    <property type="evidence" value="ECO:0007669"/>
    <property type="project" value="UniProtKB-UniRule"/>
</dbReference>
<dbReference type="InterPro" id="IPR050811">
    <property type="entry name" value="Phosphate_ABC_transporter"/>
</dbReference>
<gene>
    <name evidence="6" type="primary">pstS</name>
    <name evidence="6" type="ORF">GS601_16955</name>
</gene>
<dbReference type="Gene3D" id="3.40.190.10">
    <property type="entry name" value="Periplasmic binding protein-like II"/>
    <property type="match status" value="2"/>
</dbReference>
<feature type="domain" description="PBP" evidence="5">
    <location>
        <begin position="34"/>
        <end position="287"/>
    </location>
</feature>
<dbReference type="AlphaFoldDB" id="A0A8J7Z444"/>